<comment type="caution">
    <text evidence="2">The sequence shown here is derived from an EMBL/GenBank/DDBJ whole genome shotgun (WGS) entry which is preliminary data.</text>
</comment>
<dbReference type="Proteomes" id="UP000471052">
    <property type="component" value="Unassembled WGS sequence"/>
</dbReference>
<organism evidence="2 3">
    <name type="scientific">Streptococcus alactolyticus</name>
    <dbReference type="NCBI Taxonomy" id="29389"/>
    <lineage>
        <taxon>Bacteria</taxon>
        <taxon>Bacillati</taxon>
        <taxon>Bacillota</taxon>
        <taxon>Bacilli</taxon>
        <taxon>Lactobacillales</taxon>
        <taxon>Streptococcaceae</taxon>
        <taxon>Streptococcus</taxon>
    </lineage>
</organism>
<dbReference type="RefSeq" id="WP_154455261.1">
    <property type="nucleotide sequence ID" value="NZ_VUNP01000031.1"/>
</dbReference>
<evidence type="ECO:0000313" key="3">
    <source>
        <dbReference type="Proteomes" id="UP000471052"/>
    </source>
</evidence>
<dbReference type="InterPro" id="IPR027417">
    <property type="entry name" value="P-loop_NTPase"/>
</dbReference>
<name>A0A6N7X3F4_STRAY</name>
<dbReference type="AlphaFoldDB" id="A0A6N7X3F4"/>
<accession>A0A6N7X3F4</accession>
<reference evidence="2 3" key="1">
    <citation type="submission" date="2019-08" db="EMBL/GenBank/DDBJ databases">
        <title>In-depth cultivation of the pig gut microbiome towards novel bacterial diversity and tailored functional studies.</title>
        <authorList>
            <person name="Wylensek D."/>
            <person name="Hitch T.C.A."/>
            <person name="Clavel T."/>
        </authorList>
    </citation>
    <scope>NUCLEOTIDE SEQUENCE [LARGE SCALE GENOMIC DNA]</scope>
    <source>
        <strain evidence="2 3">BL-178-WT-3A</strain>
    </source>
</reference>
<dbReference type="SMART" id="SM00382">
    <property type="entry name" value="AAA"/>
    <property type="match status" value="1"/>
</dbReference>
<dbReference type="Gene3D" id="3.40.50.300">
    <property type="entry name" value="P-loop containing nucleotide triphosphate hydrolases"/>
    <property type="match status" value="1"/>
</dbReference>
<dbReference type="EMBL" id="VUNP01000031">
    <property type="protein sequence ID" value="MST54141.1"/>
    <property type="molecule type" value="Genomic_DNA"/>
</dbReference>
<protein>
    <submittedName>
        <fullName evidence="2">DUF2075 domain-containing protein</fullName>
    </submittedName>
</protein>
<dbReference type="CDD" id="cd00009">
    <property type="entry name" value="AAA"/>
    <property type="match status" value="1"/>
</dbReference>
<evidence type="ECO:0000313" key="2">
    <source>
        <dbReference type="EMBL" id="MST54141.1"/>
    </source>
</evidence>
<gene>
    <name evidence="2" type="ORF">FYJ82_07060</name>
</gene>
<sequence>MDFESLVRFILHTVRSNTDQAVRSIDELILAIDETYRPLDLELKKIGYEFKNCRELITFIKFFKYIIETCKFSTNDRVIYTDNFLFGYVIPQINKEFDLLRFGNNYNINIELKSETTTEDQQNQLKKNHFYLNFLSKPTRYISVSPDLSSYIEFIPENNEFINIAPEEFLVLFSEQEVQKFTLDEVNAFFDIKNYLVSPFNDVEKFLEDKYFLTNHQQDIVREIVENPQNKSVFGIKGNPGTGKSLLVYHIAKKLIQIGKRVVIVHGANLNNGQRVLNNNSFNIVSIRRFDDIIQNTENYDYIIIDESQRLRENNKSQQLTALTKKMTNSNARFIISLDGRQVLSPEEDSNNATLLYNYIGKIGQVFSLKDKFRTNPSMSEFIKLLFKIPEQSQKVINTQKNISIKFFHNRKDADAYLDLMDQDKNWKVLNYTKSARRFPRADQELDKLGNYGLNSHEVIGQEFNNVIIPMDTNFEYQNEIFTDKYGNPKTYQVLNTSNSYYPIGNMLYQNLTRTREKLEIVIIENYPLFIQICSLLDSV</sequence>
<dbReference type="InterPro" id="IPR003593">
    <property type="entry name" value="AAA+_ATPase"/>
</dbReference>
<feature type="domain" description="AAA+ ATPase" evidence="1">
    <location>
        <begin position="230"/>
        <end position="348"/>
    </location>
</feature>
<dbReference type="InterPro" id="IPR018647">
    <property type="entry name" value="SLFN_3-like_DNA/RNA_helicase"/>
</dbReference>
<evidence type="ECO:0000259" key="1">
    <source>
        <dbReference type="SMART" id="SM00382"/>
    </source>
</evidence>
<dbReference type="Pfam" id="PF09848">
    <property type="entry name" value="SLFN-g3_helicase"/>
    <property type="match status" value="1"/>
</dbReference>
<dbReference type="OrthoDB" id="1411900at2"/>
<dbReference type="SUPFAM" id="SSF52540">
    <property type="entry name" value="P-loop containing nucleoside triphosphate hydrolases"/>
    <property type="match status" value="1"/>
</dbReference>
<proteinExistence type="predicted"/>